<dbReference type="RefSeq" id="WP_191038093.1">
    <property type="nucleotide sequence ID" value="NZ_JACXAA010000002.1"/>
</dbReference>
<proteinExistence type="predicted"/>
<protein>
    <submittedName>
        <fullName evidence="1">Uncharacterized protein</fullName>
    </submittedName>
</protein>
<evidence type="ECO:0000313" key="1">
    <source>
        <dbReference type="EMBL" id="MBD2752452.1"/>
    </source>
</evidence>
<gene>
    <name evidence="1" type="ORF">IC230_06100</name>
</gene>
<sequence>MMKRYLLIILLGLAVFPVCGQGVTDYYRAPDQGQQYSRLLTRYGGSTIQNRWYVALEGFVRTDRAQLDNSFNGLIESDRVTRLGGSAVIGWVYRERWAVEAGYAQMPIHTQVSVVEASSPLTFRYTNAHSAFVLRGKRLVLSTSKPWLRSGFWLSGGLWGIPNNGQREGSFSISGTRYLNMRETRVPVQLVGHTSVNGQPTTLAEVGAEYAIRLSSAVDLGFSVRKFFGLGNSITTDVSYAEKQGPVQQAQLQGDGTGMSYGTTLRYTFSTRRKMTSVLDVQGKKRSTKFL</sequence>
<comment type="caution">
    <text evidence="1">The sequence shown here is derived from an EMBL/GenBank/DDBJ whole genome shotgun (WGS) entry which is preliminary data.</text>
</comment>
<reference evidence="1" key="1">
    <citation type="submission" date="2020-09" db="EMBL/GenBank/DDBJ databases">
        <authorList>
            <person name="Kim M.K."/>
        </authorList>
    </citation>
    <scope>NUCLEOTIDE SEQUENCE</scope>
    <source>
        <strain evidence="1">BT704</strain>
    </source>
</reference>
<dbReference type="EMBL" id="JACXAA010000002">
    <property type="protein sequence ID" value="MBD2752452.1"/>
    <property type="molecule type" value="Genomic_DNA"/>
</dbReference>
<keyword evidence="2" id="KW-1185">Reference proteome</keyword>
<organism evidence="1 2">
    <name type="scientific">Spirosoma validum</name>
    <dbReference type="NCBI Taxonomy" id="2771355"/>
    <lineage>
        <taxon>Bacteria</taxon>
        <taxon>Pseudomonadati</taxon>
        <taxon>Bacteroidota</taxon>
        <taxon>Cytophagia</taxon>
        <taxon>Cytophagales</taxon>
        <taxon>Cytophagaceae</taxon>
        <taxon>Spirosoma</taxon>
    </lineage>
</organism>
<evidence type="ECO:0000313" key="2">
    <source>
        <dbReference type="Proteomes" id="UP000653797"/>
    </source>
</evidence>
<dbReference type="Proteomes" id="UP000653797">
    <property type="component" value="Unassembled WGS sequence"/>
</dbReference>
<accession>A0A927GC69</accession>
<dbReference type="AlphaFoldDB" id="A0A927GC69"/>
<name>A0A927GC69_9BACT</name>